<feature type="region of interest" description="Disordered" evidence="1">
    <location>
        <begin position="156"/>
        <end position="220"/>
    </location>
</feature>
<feature type="compositionally biased region" description="Acidic residues" evidence="1">
    <location>
        <begin position="76"/>
        <end position="85"/>
    </location>
</feature>
<dbReference type="Proteomes" id="UP000000763">
    <property type="component" value="Chromosome 5"/>
</dbReference>
<feature type="region of interest" description="Disordered" evidence="1">
    <location>
        <begin position="33"/>
        <end position="138"/>
    </location>
</feature>
<evidence type="ECO:0000313" key="3">
    <source>
        <dbReference type="Proteomes" id="UP000000763"/>
    </source>
</evidence>
<organism evidence="2 3">
    <name type="scientific">Oryza sativa subsp. japonica</name>
    <name type="common">Rice</name>
    <dbReference type="NCBI Taxonomy" id="39947"/>
    <lineage>
        <taxon>Eukaryota</taxon>
        <taxon>Viridiplantae</taxon>
        <taxon>Streptophyta</taxon>
        <taxon>Embryophyta</taxon>
        <taxon>Tracheophyta</taxon>
        <taxon>Spermatophyta</taxon>
        <taxon>Magnoliopsida</taxon>
        <taxon>Liliopsida</taxon>
        <taxon>Poales</taxon>
        <taxon>Poaceae</taxon>
        <taxon>BOP clade</taxon>
        <taxon>Oryzoideae</taxon>
        <taxon>Oryzeae</taxon>
        <taxon>Oryzinae</taxon>
        <taxon>Oryza</taxon>
        <taxon>Oryza sativa</taxon>
    </lineage>
</organism>
<evidence type="ECO:0000256" key="1">
    <source>
        <dbReference type="SAM" id="MobiDB-lite"/>
    </source>
</evidence>
<feature type="compositionally biased region" description="Basic and acidic residues" evidence="1">
    <location>
        <begin position="211"/>
        <end position="220"/>
    </location>
</feature>
<dbReference type="AlphaFoldDB" id="Q6ATA8"/>
<feature type="compositionally biased region" description="Low complexity" evidence="1">
    <location>
        <begin position="179"/>
        <end position="189"/>
    </location>
</feature>
<feature type="compositionally biased region" description="Low complexity" evidence="1">
    <location>
        <begin position="40"/>
        <end position="55"/>
    </location>
</feature>
<proteinExistence type="predicted"/>
<name>Q6ATA8_ORYSJ</name>
<gene>
    <name evidence="2" type="ORF">OSJNBa0053F13.3</name>
</gene>
<sequence length="220" mass="22560">MAPIWLAMWGVEGEREVDSNANPSHFWAGARAGRGGGGAATWAQGAGEAQEAGKVGSVGSGGFGGDRSVHDRLTGEGDDDVDDDVTTGGGGSAARTAHAHRRTAALWHELRTPTGSGRHGELTGDQSDGGRPTDGDGDEVETAALFGMTTATMLRRSPTVAKRRTRTATTWRARRRSSRATTMTGTAAAHGWSDGGDGGARAHGARALRATRGEGEGGGR</sequence>
<reference evidence="3" key="2">
    <citation type="journal article" date="2008" name="Nucleic Acids Res.">
        <title>The rice annotation project database (RAP-DB): 2008 update.</title>
        <authorList>
            <consortium name="The rice annotation project (RAP)"/>
        </authorList>
    </citation>
    <scope>GENOME REANNOTATION</scope>
    <source>
        <strain evidence="3">cv. Nipponbare</strain>
    </source>
</reference>
<evidence type="ECO:0000313" key="2">
    <source>
        <dbReference type="EMBL" id="AAT85156.1"/>
    </source>
</evidence>
<feature type="compositionally biased region" description="Basic residues" evidence="1">
    <location>
        <begin position="161"/>
        <end position="178"/>
    </location>
</feature>
<evidence type="ECO:0008006" key="4">
    <source>
        <dbReference type="Google" id="ProtNLM"/>
    </source>
</evidence>
<dbReference type="EMBL" id="AC137615">
    <property type="protein sequence ID" value="AAT85156.1"/>
    <property type="molecule type" value="Genomic_DNA"/>
</dbReference>
<reference evidence="3" key="1">
    <citation type="journal article" date="2005" name="Nature">
        <title>The map-based sequence of the rice genome.</title>
        <authorList>
            <consortium name="International rice genome sequencing project (IRGSP)"/>
            <person name="Matsumoto T."/>
            <person name="Wu J."/>
            <person name="Kanamori H."/>
            <person name="Katayose Y."/>
            <person name="Fujisawa M."/>
            <person name="Namiki N."/>
            <person name="Mizuno H."/>
            <person name="Yamamoto K."/>
            <person name="Antonio B.A."/>
            <person name="Baba T."/>
            <person name="Sakata K."/>
            <person name="Nagamura Y."/>
            <person name="Aoki H."/>
            <person name="Arikawa K."/>
            <person name="Arita K."/>
            <person name="Bito T."/>
            <person name="Chiden Y."/>
            <person name="Fujitsuka N."/>
            <person name="Fukunaka R."/>
            <person name="Hamada M."/>
            <person name="Harada C."/>
            <person name="Hayashi A."/>
            <person name="Hijishita S."/>
            <person name="Honda M."/>
            <person name="Hosokawa S."/>
            <person name="Ichikawa Y."/>
            <person name="Idonuma A."/>
            <person name="Iijima M."/>
            <person name="Ikeda M."/>
            <person name="Ikeno M."/>
            <person name="Ito K."/>
            <person name="Ito S."/>
            <person name="Ito T."/>
            <person name="Ito Y."/>
            <person name="Ito Y."/>
            <person name="Iwabuchi A."/>
            <person name="Kamiya K."/>
            <person name="Karasawa W."/>
            <person name="Kurita K."/>
            <person name="Katagiri S."/>
            <person name="Kikuta A."/>
            <person name="Kobayashi H."/>
            <person name="Kobayashi N."/>
            <person name="Machita K."/>
            <person name="Maehara T."/>
            <person name="Masukawa M."/>
            <person name="Mizubayashi T."/>
            <person name="Mukai Y."/>
            <person name="Nagasaki H."/>
            <person name="Nagata Y."/>
            <person name="Naito S."/>
            <person name="Nakashima M."/>
            <person name="Nakama Y."/>
            <person name="Nakamichi Y."/>
            <person name="Nakamura M."/>
            <person name="Meguro A."/>
            <person name="Negishi M."/>
            <person name="Ohta I."/>
            <person name="Ohta T."/>
            <person name="Okamoto M."/>
            <person name="Ono N."/>
            <person name="Saji S."/>
            <person name="Sakaguchi M."/>
            <person name="Sakai K."/>
            <person name="Shibata M."/>
            <person name="Shimokawa T."/>
            <person name="Song J."/>
            <person name="Takazaki Y."/>
            <person name="Terasawa K."/>
            <person name="Tsugane M."/>
            <person name="Tsuji K."/>
            <person name="Ueda S."/>
            <person name="Waki K."/>
            <person name="Yamagata H."/>
            <person name="Yamamoto M."/>
            <person name="Yamamoto S."/>
            <person name="Yamane H."/>
            <person name="Yoshiki S."/>
            <person name="Yoshihara R."/>
            <person name="Yukawa K."/>
            <person name="Zhong H."/>
            <person name="Yano M."/>
            <person name="Yuan Q."/>
            <person name="Ouyang S."/>
            <person name="Liu J."/>
            <person name="Jones K.M."/>
            <person name="Gansberger K."/>
            <person name="Moffat K."/>
            <person name="Hill J."/>
            <person name="Bera J."/>
            <person name="Fadrosh D."/>
            <person name="Jin S."/>
            <person name="Johri S."/>
            <person name="Kim M."/>
            <person name="Overton L."/>
            <person name="Reardon M."/>
            <person name="Tsitrin T."/>
            <person name="Vuong H."/>
            <person name="Weaver B."/>
            <person name="Ciecko A."/>
            <person name="Tallon L."/>
            <person name="Jackson J."/>
            <person name="Pai G."/>
            <person name="Aken S.V."/>
            <person name="Utterback T."/>
            <person name="Reidmuller S."/>
            <person name="Feldblyum T."/>
            <person name="Hsiao J."/>
            <person name="Zismann V."/>
            <person name="Iobst S."/>
            <person name="de Vazeille A.R."/>
            <person name="Buell C.R."/>
            <person name="Ying K."/>
            <person name="Li Y."/>
            <person name="Lu T."/>
            <person name="Huang Y."/>
            <person name="Zhao Q."/>
            <person name="Feng Q."/>
            <person name="Zhang L."/>
            <person name="Zhu J."/>
            <person name="Weng Q."/>
            <person name="Mu J."/>
            <person name="Lu Y."/>
            <person name="Fan D."/>
            <person name="Liu Y."/>
            <person name="Guan J."/>
            <person name="Zhang Y."/>
            <person name="Yu S."/>
            <person name="Liu X."/>
            <person name="Zhang Y."/>
            <person name="Hong G."/>
            <person name="Han B."/>
            <person name="Choisne N."/>
            <person name="Demange N."/>
            <person name="Orjeda G."/>
            <person name="Samain S."/>
            <person name="Cattolico L."/>
            <person name="Pelletier E."/>
            <person name="Couloux A."/>
            <person name="Segurens B."/>
            <person name="Wincker P."/>
            <person name="D'Hont A."/>
            <person name="Scarpelli C."/>
            <person name="Weissenbach J."/>
            <person name="Salanoubat M."/>
            <person name="Quetier F."/>
            <person name="Yu Y."/>
            <person name="Kim H.R."/>
            <person name="Rambo T."/>
            <person name="Currie J."/>
            <person name="Collura K."/>
            <person name="Luo M."/>
            <person name="Yang T."/>
            <person name="Ammiraju J.S.S."/>
            <person name="Engler F."/>
            <person name="Soderlund C."/>
            <person name="Wing R.A."/>
            <person name="Palmer L.E."/>
            <person name="de la Bastide M."/>
            <person name="Spiegel L."/>
            <person name="Nascimento L."/>
            <person name="Zutavern T."/>
            <person name="O'Shaughnessy A."/>
            <person name="Dike S."/>
            <person name="Dedhia N."/>
            <person name="Preston R."/>
            <person name="Balija V."/>
            <person name="McCombie W.R."/>
            <person name="Chow T."/>
            <person name="Chen H."/>
            <person name="Chung M."/>
            <person name="Chen C."/>
            <person name="Shaw J."/>
            <person name="Wu H."/>
            <person name="Hsiao K."/>
            <person name="Chao Y."/>
            <person name="Chu M."/>
            <person name="Cheng C."/>
            <person name="Hour A."/>
            <person name="Lee P."/>
            <person name="Lin S."/>
            <person name="Lin Y."/>
            <person name="Liou J."/>
            <person name="Liu S."/>
            <person name="Hsing Y."/>
            <person name="Raghuvanshi S."/>
            <person name="Mohanty A."/>
            <person name="Bharti A.K."/>
            <person name="Gaur A."/>
            <person name="Gupta V."/>
            <person name="Kumar D."/>
            <person name="Ravi V."/>
            <person name="Vij S."/>
            <person name="Kapur A."/>
            <person name="Khurana P."/>
            <person name="Khurana P."/>
            <person name="Khurana J.P."/>
            <person name="Tyagi A.K."/>
            <person name="Gaikwad K."/>
            <person name="Singh A."/>
            <person name="Dalal V."/>
            <person name="Srivastava S."/>
            <person name="Dixit A."/>
            <person name="Pal A.K."/>
            <person name="Ghazi I.A."/>
            <person name="Yadav M."/>
            <person name="Pandit A."/>
            <person name="Bhargava A."/>
            <person name="Sureshbabu K."/>
            <person name="Batra K."/>
            <person name="Sharma T.R."/>
            <person name="Mohapatra T."/>
            <person name="Singh N.K."/>
            <person name="Messing J."/>
            <person name="Nelson A.B."/>
            <person name="Fuks G."/>
            <person name="Kavchok S."/>
            <person name="Keizer G."/>
            <person name="Linton E."/>
            <person name="Llaca V."/>
            <person name="Song R."/>
            <person name="Tanyolac B."/>
            <person name="Young S."/>
            <person name="Ho-Il K."/>
            <person name="Hahn J.H."/>
            <person name="Sangsakoo G."/>
            <person name="Vanavichit A."/>
            <person name="de Mattos Luiz.A.T."/>
            <person name="Zimmer P.D."/>
            <person name="Malone G."/>
            <person name="Dellagostin O."/>
            <person name="de Oliveira A.C."/>
            <person name="Bevan M."/>
            <person name="Bancroft I."/>
            <person name="Minx P."/>
            <person name="Cordum H."/>
            <person name="Wilson R."/>
            <person name="Cheng Z."/>
            <person name="Jin W."/>
            <person name="Jiang J."/>
            <person name="Leong S.A."/>
            <person name="Iwama H."/>
            <person name="Gojobori T."/>
            <person name="Itoh T."/>
            <person name="Niimura Y."/>
            <person name="Fujii Y."/>
            <person name="Habara T."/>
            <person name="Sakai H."/>
            <person name="Sato Y."/>
            <person name="Wilson G."/>
            <person name="Kumar K."/>
            <person name="McCouch S."/>
            <person name="Juretic N."/>
            <person name="Hoen D."/>
            <person name="Wright S."/>
            <person name="Bruskiewich R."/>
            <person name="Bureau T."/>
            <person name="Miyao A."/>
            <person name="Hirochika H."/>
            <person name="Nishikawa T."/>
            <person name="Kadowaki K."/>
            <person name="Sugiura M."/>
            <person name="Burr B."/>
            <person name="Sasaki T."/>
        </authorList>
    </citation>
    <scope>NUCLEOTIDE SEQUENCE [LARGE SCALE GENOMIC DNA]</scope>
    <source>
        <strain evidence="3">cv. Nipponbare</strain>
    </source>
</reference>
<protein>
    <recommendedName>
        <fullName evidence="4">Retrotransposon protein, putative, Ty3-gypsy subclass</fullName>
    </recommendedName>
</protein>
<accession>Q6ATA8</accession>
<feature type="compositionally biased region" description="Gly residues" evidence="1">
    <location>
        <begin position="56"/>
        <end position="65"/>
    </location>
</feature>